<name>K9Y2M9_STAC7</name>
<keyword evidence="1" id="KW-0614">Plasmid</keyword>
<reference evidence="2" key="1">
    <citation type="journal article" date="2013" name="Proc. Natl. Acad. Sci. U.S.A.">
        <title>Improving the coverage of the cyanobacterial phylum using diversity-driven genome sequencing.</title>
        <authorList>
            <person name="Shih P.M."/>
            <person name="Wu D."/>
            <person name="Latifi A."/>
            <person name="Axen S.D."/>
            <person name="Fewer D.P."/>
            <person name="Talla E."/>
            <person name="Calteau A."/>
            <person name="Cai F."/>
            <person name="Tandeau de Marsac N."/>
            <person name="Rippka R."/>
            <person name="Herdman M."/>
            <person name="Sivonen K."/>
            <person name="Coursin T."/>
            <person name="Laurent T."/>
            <person name="Goodwin L."/>
            <person name="Nolan M."/>
            <person name="Davenport K.W."/>
            <person name="Han C.S."/>
            <person name="Rubin E.M."/>
            <person name="Eisen J.A."/>
            <person name="Woyke T."/>
            <person name="Gugger M."/>
            <person name="Kerfeld C.A."/>
        </authorList>
    </citation>
    <scope>NUCLEOTIDE SEQUENCE [LARGE SCALE GENOMIC DNA]</scope>
    <source>
        <strain evidence="2">ATCC 29371 / PCC 7437</strain>
        <plasmid evidence="2">Plasmid pSTA7437.02</plasmid>
    </source>
</reference>
<dbReference type="RefSeq" id="WP_015195659.1">
    <property type="nucleotide sequence ID" value="NC_019749.1"/>
</dbReference>
<geneLocation type="plasmid" evidence="1 2">
    <name>pSTA7437.02</name>
</geneLocation>
<protein>
    <submittedName>
        <fullName evidence="1">Uncharacterized protein</fullName>
    </submittedName>
</protein>
<proteinExistence type="predicted"/>
<organism evidence="1 2">
    <name type="scientific">Stanieria cyanosphaera (strain ATCC 29371 / PCC 7437)</name>
    <dbReference type="NCBI Taxonomy" id="111780"/>
    <lineage>
        <taxon>Bacteria</taxon>
        <taxon>Bacillati</taxon>
        <taxon>Cyanobacteriota</taxon>
        <taxon>Cyanophyceae</taxon>
        <taxon>Pleurocapsales</taxon>
        <taxon>Dermocarpellaceae</taxon>
        <taxon>Stanieria</taxon>
    </lineage>
</organism>
<evidence type="ECO:0000313" key="1">
    <source>
        <dbReference type="EMBL" id="AFZ38282.1"/>
    </source>
</evidence>
<dbReference type="AlphaFoldDB" id="K9Y2M9"/>
<dbReference type="KEGG" id="scs:Sta7437_4849"/>
<accession>K9Y2M9</accession>
<sequence>MNAAAAQNLIFFGMKKLGKAVAEVTLEDCNSEILIPLAFLDSIAAAELIIRGHILEVEAETEMEDLRAIELIHGYSSQIAFPRLPEVLRKSTGYIIKNLDIYRQTAHLRTRLFGEEVNSQELVEFTLRFAFEAIEPMMIEFWEQIILLHLPEYDFEIDQHIETYLIRYQIDVSDHDSMGM</sequence>
<gene>
    <name evidence="1" type="ordered locus">Sta7437_4849</name>
</gene>
<keyword evidence="2" id="KW-1185">Reference proteome</keyword>
<dbReference type="Proteomes" id="UP000010473">
    <property type="component" value="Plasmid pSTA7437.02"/>
</dbReference>
<dbReference type="OrthoDB" id="572174at2"/>
<evidence type="ECO:0000313" key="2">
    <source>
        <dbReference type="Proteomes" id="UP000010473"/>
    </source>
</evidence>
<dbReference type="HOGENOM" id="CLU_1495319_0_0_3"/>
<dbReference type="EMBL" id="CP003655">
    <property type="protein sequence ID" value="AFZ38282.1"/>
    <property type="molecule type" value="Genomic_DNA"/>
</dbReference>